<evidence type="ECO:0000313" key="26">
    <source>
        <dbReference type="Proteomes" id="UP000092508"/>
    </source>
</evidence>
<dbReference type="PANTHER" id="PTHR33751">
    <property type="entry name" value="CBB3-TYPE CYTOCHROME C OXIDASE SUBUNIT FIXP"/>
    <property type="match status" value="1"/>
</dbReference>
<evidence type="ECO:0000256" key="10">
    <source>
        <dbReference type="ARBA" id="ARBA00022692"/>
    </source>
</evidence>
<dbReference type="InterPro" id="IPR038414">
    <property type="entry name" value="CcoP_N_sf"/>
</dbReference>
<evidence type="ECO:0000256" key="2">
    <source>
        <dbReference type="ARBA" id="ARBA00004533"/>
    </source>
</evidence>
<keyword evidence="7" id="KW-0997">Cell inner membrane</keyword>
<keyword evidence="6" id="KW-1003">Cell membrane</keyword>
<evidence type="ECO:0000256" key="20">
    <source>
        <dbReference type="ARBA" id="ARBA00029635"/>
    </source>
</evidence>
<dbReference type="EMBL" id="LZMZ01000005">
    <property type="protein sequence ID" value="OBX80577.1"/>
    <property type="molecule type" value="Genomic_DNA"/>
</dbReference>
<reference evidence="25 26" key="1">
    <citation type="submission" date="2016-06" db="EMBL/GenBank/DDBJ databases">
        <title>Draft genome of Moraxella atlantae CCUG 66109.</title>
        <authorList>
            <person name="Salva-Serra F."/>
            <person name="Engstrom-Jakobsson H."/>
            <person name="Thorell K."/>
            <person name="Gonzales-Siles L."/>
            <person name="Karlsson R."/>
            <person name="Boulund F."/>
            <person name="Engstrand L."/>
            <person name="Kristiansson E."/>
            <person name="Moore E."/>
        </authorList>
    </citation>
    <scope>NUCLEOTIDE SEQUENCE [LARGE SCALE GENOMIC DNA]</scope>
    <source>
        <strain evidence="25 26">CCUG 66109</strain>
    </source>
</reference>
<evidence type="ECO:0000256" key="14">
    <source>
        <dbReference type="ARBA" id="ARBA00022982"/>
    </source>
</evidence>
<organism evidence="25 26">
    <name type="scientific">Faucicola atlantae</name>
    <dbReference type="NCBI Taxonomy" id="34059"/>
    <lineage>
        <taxon>Bacteria</taxon>
        <taxon>Pseudomonadati</taxon>
        <taxon>Pseudomonadota</taxon>
        <taxon>Gammaproteobacteria</taxon>
        <taxon>Moraxellales</taxon>
        <taxon>Moraxellaceae</taxon>
        <taxon>Faucicola</taxon>
    </lineage>
</organism>
<dbReference type="PANTHER" id="PTHR33751:SF1">
    <property type="entry name" value="CBB3-TYPE CYTOCHROME C OXIDASE SUBUNIT FIXP"/>
    <property type="match status" value="1"/>
</dbReference>
<proteinExistence type="inferred from homology"/>
<dbReference type="InterPro" id="IPR036909">
    <property type="entry name" value="Cyt_c-like_dom_sf"/>
</dbReference>
<comment type="cofactor">
    <cofactor evidence="1">
        <name>heme c</name>
        <dbReference type="ChEBI" id="CHEBI:61717"/>
    </cofactor>
</comment>
<sequence length="405" mass="44082">MSLFWNIWVTILSIGCWAWILYWLASTQRFRPELDEEGTTGHVYDGISERDGPLPKWWLVIFWGTLAWALVYMLLYPSILPSHWKGLATVKVDGQEVPWTSANELASDLERNNALFINTFNEKILQDPQTTQVLQKIDQLQAEQMKKQGDDADLKAEIDKNIELLAPAVLKLSQNPQAVKIGQRLFLQNCSVCHGSQARGAPGFPNLTDNDWLYGGKPENILMTLNHGRVGGMPAWKSQIGEDGVRAASEYVLSLSSEHGGAQNGKLDPTLVAQGKAIFSANCAVCHGENAKGNHDVGAPNLTDNIWLYGGDRETVRETLRGGRAGVMPHWDTKLGEERIMLLAAYVYQLSDHGKDVPDSKEMAASANADSASGTASTPMNTAASSNTATATASTNSAASNANAS</sequence>
<dbReference type="Gene3D" id="6.10.280.130">
    <property type="match status" value="1"/>
</dbReference>
<evidence type="ECO:0000256" key="5">
    <source>
        <dbReference type="ARBA" id="ARBA00022448"/>
    </source>
</evidence>
<dbReference type="GO" id="GO:0005506">
    <property type="term" value="F:iron ion binding"/>
    <property type="evidence" value="ECO:0007669"/>
    <property type="project" value="InterPro"/>
</dbReference>
<dbReference type="InterPro" id="IPR032858">
    <property type="entry name" value="CcoP_N"/>
</dbReference>
<keyword evidence="8 21" id="KW-0349">Heme</keyword>
<comment type="pathway">
    <text evidence="3">Energy metabolism; oxidative phosphorylation.</text>
</comment>
<feature type="domain" description="Cytochrome c" evidence="24">
    <location>
        <begin position="177"/>
        <end position="256"/>
    </location>
</feature>
<dbReference type="STRING" id="34059.A9308_03265"/>
<keyword evidence="16" id="KW-0560">Oxidoreductase</keyword>
<keyword evidence="15 23" id="KW-1133">Transmembrane helix</keyword>
<evidence type="ECO:0000256" key="15">
    <source>
        <dbReference type="ARBA" id="ARBA00022989"/>
    </source>
</evidence>
<dbReference type="GO" id="GO:1902600">
    <property type="term" value="P:proton transmembrane transport"/>
    <property type="evidence" value="ECO:0007669"/>
    <property type="project" value="UniProtKB-KW"/>
</dbReference>
<dbReference type="GO" id="GO:0009055">
    <property type="term" value="F:electron transfer activity"/>
    <property type="evidence" value="ECO:0007669"/>
    <property type="project" value="InterPro"/>
</dbReference>
<dbReference type="PRINTS" id="PR00605">
    <property type="entry name" value="CYTCHROMECIC"/>
</dbReference>
<feature type="compositionally biased region" description="Low complexity" evidence="22">
    <location>
        <begin position="375"/>
        <end position="405"/>
    </location>
</feature>
<keyword evidence="9" id="KW-0679">Respiratory chain</keyword>
<comment type="similarity">
    <text evidence="4">Belongs to the CcoP / FixP family.</text>
</comment>
<evidence type="ECO:0000256" key="9">
    <source>
        <dbReference type="ARBA" id="ARBA00022660"/>
    </source>
</evidence>
<dbReference type="SUPFAM" id="SSF46626">
    <property type="entry name" value="Cytochrome c"/>
    <property type="match status" value="2"/>
</dbReference>
<feature type="domain" description="Cytochrome c" evidence="24">
    <location>
        <begin position="270"/>
        <end position="351"/>
    </location>
</feature>
<dbReference type="UniPathway" id="UPA00705"/>
<keyword evidence="18" id="KW-0406">Ion transport</keyword>
<evidence type="ECO:0000256" key="17">
    <source>
        <dbReference type="ARBA" id="ARBA00023004"/>
    </source>
</evidence>
<dbReference type="Gene3D" id="1.10.760.10">
    <property type="entry name" value="Cytochrome c-like domain"/>
    <property type="match status" value="2"/>
</dbReference>
<keyword evidence="10 23" id="KW-0812">Transmembrane</keyword>
<dbReference type="InterPro" id="IPR008168">
    <property type="entry name" value="Cyt_C_IC"/>
</dbReference>
<dbReference type="Pfam" id="PF14715">
    <property type="entry name" value="FixP_N"/>
    <property type="match status" value="1"/>
</dbReference>
<evidence type="ECO:0000256" key="6">
    <source>
        <dbReference type="ARBA" id="ARBA00022475"/>
    </source>
</evidence>
<evidence type="ECO:0000256" key="11">
    <source>
        <dbReference type="ARBA" id="ARBA00022723"/>
    </source>
</evidence>
<dbReference type="AlphaFoldDB" id="A0A1B8QF39"/>
<evidence type="ECO:0000256" key="18">
    <source>
        <dbReference type="ARBA" id="ARBA00023065"/>
    </source>
</evidence>
<evidence type="ECO:0000256" key="8">
    <source>
        <dbReference type="ARBA" id="ARBA00022617"/>
    </source>
</evidence>
<keyword evidence="13" id="KW-0375">Hydrogen ion transport</keyword>
<evidence type="ECO:0000256" key="12">
    <source>
        <dbReference type="ARBA" id="ARBA00022737"/>
    </source>
</evidence>
<name>A0A1B8QF39_9GAMM</name>
<keyword evidence="14" id="KW-0249">Electron transport</keyword>
<feature type="region of interest" description="Disordered" evidence="22">
    <location>
        <begin position="357"/>
        <end position="405"/>
    </location>
</feature>
<evidence type="ECO:0000259" key="24">
    <source>
        <dbReference type="PROSITE" id="PS51007"/>
    </source>
</evidence>
<keyword evidence="11 21" id="KW-0479">Metal-binding</keyword>
<dbReference type="RefSeq" id="WP_067234765.1">
    <property type="nucleotide sequence ID" value="NZ_LZMZ01000005.1"/>
</dbReference>
<evidence type="ECO:0000256" key="1">
    <source>
        <dbReference type="ARBA" id="ARBA00001926"/>
    </source>
</evidence>
<dbReference type="InterPro" id="IPR004678">
    <property type="entry name" value="Cyt_c_oxidase_cbb3_su3"/>
</dbReference>
<evidence type="ECO:0000256" key="3">
    <source>
        <dbReference type="ARBA" id="ARBA00004673"/>
    </source>
</evidence>
<keyword evidence="17 21" id="KW-0408">Iron</keyword>
<comment type="caution">
    <text evidence="25">The sequence shown here is derived from an EMBL/GenBank/DDBJ whole genome shotgun (WGS) entry which is preliminary data.</text>
</comment>
<dbReference type="PROSITE" id="PS51007">
    <property type="entry name" value="CYTC"/>
    <property type="match status" value="2"/>
</dbReference>
<dbReference type="Pfam" id="PF13442">
    <property type="entry name" value="Cytochrome_CBB3"/>
    <property type="match status" value="2"/>
</dbReference>
<dbReference type="InterPro" id="IPR050597">
    <property type="entry name" value="Cytochrome_c_Oxidase_Subunit"/>
</dbReference>
<keyword evidence="12" id="KW-0677">Repeat</keyword>
<evidence type="ECO:0000256" key="16">
    <source>
        <dbReference type="ARBA" id="ARBA00023002"/>
    </source>
</evidence>
<evidence type="ECO:0000256" key="4">
    <source>
        <dbReference type="ARBA" id="ARBA00006113"/>
    </source>
</evidence>
<feature type="transmembrane region" description="Helical" evidence="23">
    <location>
        <begin position="57"/>
        <end position="75"/>
    </location>
</feature>
<keyword evidence="5" id="KW-0813">Transport</keyword>
<accession>A0A1B8QF39</accession>
<dbReference type="GO" id="GO:0006119">
    <property type="term" value="P:oxidative phosphorylation"/>
    <property type="evidence" value="ECO:0007669"/>
    <property type="project" value="UniProtKB-UniPathway"/>
</dbReference>
<dbReference type="Proteomes" id="UP000092508">
    <property type="component" value="Unassembled WGS sequence"/>
</dbReference>
<dbReference type="GO" id="GO:0016491">
    <property type="term" value="F:oxidoreductase activity"/>
    <property type="evidence" value="ECO:0007669"/>
    <property type="project" value="UniProtKB-KW"/>
</dbReference>
<evidence type="ECO:0000256" key="7">
    <source>
        <dbReference type="ARBA" id="ARBA00022519"/>
    </source>
</evidence>
<feature type="transmembrane region" description="Helical" evidence="23">
    <location>
        <begin position="7"/>
        <end position="25"/>
    </location>
</feature>
<evidence type="ECO:0000256" key="21">
    <source>
        <dbReference type="PROSITE-ProRule" id="PRU00433"/>
    </source>
</evidence>
<comment type="subcellular location">
    <subcellularLocation>
        <location evidence="2">Cell inner membrane</location>
    </subcellularLocation>
</comment>
<gene>
    <name evidence="25" type="ORF">A9308_03265</name>
</gene>
<dbReference type="InterPro" id="IPR009056">
    <property type="entry name" value="Cyt_c-like_dom"/>
</dbReference>
<dbReference type="OrthoDB" id="9811281at2"/>
<keyword evidence="19 23" id="KW-0472">Membrane</keyword>
<evidence type="ECO:0000256" key="22">
    <source>
        <dbReference type="SAM" id="MobiDB-lite"/>
    </source>
</evidence>
<dbReference type="GO" id="GO:0005886">
    <property type="term" value="C:plasma membrane"/>
    <property type="evidence" value="ECO:0007669"/>
    <property type="project" value="UniProtKB-SubCell"/>
</dbReference>
<evidence type="ECO:0000256" key="13">
    <source>
        <dbReference type="ARBA" id="ARBA00022781"/>
    </source>
</evidence>
<dbReference type="GO" id="GO:0020037">
    <property type="term" value="F:heme binding"/>
    <property type="evidence" value="ECO:0007669"/>
    <property type="project" value="InterPro"/>
</dbReference>
<protein>
    <recommendedName>
        <fullName evidence="20">Cytochrome c oxidase subunit III</fullName>
    </recommendedName>
</protein>
<evidence type="ECO:0000313" key="25">
    <source>
        <dbReference type="EMBL" id="OBX80577.1"/>
    </source>
</evidence>
<evidence type="ECO:0000256" key="23">
    <source>
        <dbReference type="SAM" id="Phobius"/>
    </source>
</evidence>
<dbReference type="NCBIfam" id="TIGR00782">
    <property type="entry name" value="ccoP"/>
    <property type="match status" value="1"/>
</dbReference>
<evidence type="ECO:0000256" key="19">
    <source>
        <dbReference type="ARBA" id="ARBA00023136"/>
    </source>
</evidence>